<comment type="caution">
    <text evidence="9">The sequence shown here is derived from an EMBL/GenBank/DDBJ whole genome shotgun (WGS) entry which is preliminary data.</text>
</comment>
<keyword evidence="5" id="KW-0998">Cell outer membrane</keyword>
<evidence type="ECO:0000256" key="3">
    <source>
        <dbReference type="ARBA" id="ARBA00022729"/>
    </source>
</evidence>
<reference evidence="9 10" key="1">
    <citation type="journal article" date="2018" name="Nat. Biotechnol.">
        <title>A standardized bacterial taxonomy based on genome phylogeny substantially revises the tree of life.</title>
        <authorList>
            <person name="Parks D.H."/>
            <person name="Chuvochina M."/>
            <person name="Waite D.W."/>
            <person name="Rinke C."/>
            <person name="Skarshewski A."/>
            <person name="Chaumeil P.A."/>
            <person name="Hugenholtz P."/>
        </authorList>
    </citation>
    <scope>NUCLEOTIDE SEQUENCE [LARGE SCALE GENOMIC DNA]</scope>
    <source>
        <strain evidence="9">UBA8844</strain>
    </source>
</reference>
<evidence type="ECO:0000313" key="9">
    <source>
        <dbReference type="EMBL" id="HCT57998.1"/>
    </source>
</evidence>
<dbReference type="PROSITE" id="PS51257">
    <property type="entry name" value="PROKAR_LIPOPROTEIN"/>
    <property type="match status" value="1"/>
</dbReference>
<dbReference type="InterPro" id="IPR033985">
    <property type="entry name" value="SusD-like_N"/>
</dbReference>
<dbReference type="InterPro" id="IPR012944">
    <property type="entry name" value="SusD_RagB_dom"/>
</dbReference>
<dbReference type="EMBL" id="DPIY01000010">
    <property type="protein sequence ID" value="HCT57998.1"/>
    <property type="molecule type" value="Genomic_DNA"/>
</dbReference>
<name>A0A3D4VBK2_9BACT</name>
<organism evidence="9 10">
    <name type="scientific">Gemmatimonas aurantiaca</name>
    <dbReference type="NCBI Taxonomy" id="173480"/>
    <lineage>
        <taxon>Bacteria</taxon>
        <taxon>Pseudomonadati</taxon>
        <taxon>Gemmatimonadota</taxon>
        <taxon>Gemmatimonadia</taxon>
        <taxon>Gemmatimonadales</taxon>
        <taxon>Gemmatimonadaceae</taxon>
        <taxon>Gemmatimonas</taxon>
    </lineage>
</organism>
<keyword evidence="3 6" id="KW-0732">Signal</keyword>
<feature type="signal peptide" evidence="6">
    <location>
        <begin position="1"/>
        <end position="23"/>
    </location>
</feature>
<dbReference type="Pfam" id="PF14322">
    <property type="entry name" value="SusD-like_3"/>
    <property type="match status" value="1"/>
</dbReference>
<comment type="subcellular location">
    <subcellularLocation>
        <location evidence="1">Cell outer membrane</location>
    </subcellularLocation>
</comment>
<comment type="similarity">
    <text evidence="2">Belongs to the SusD family.</text>
</comment>
<dbReference type="GO" id="GO:0009279">
    <property type="term" value="C:cell outer membrane"/>
    <property type="evidence" value="ECO:0007669"/>
    <property type="project" value="UniProtKB-SubCell"/>
</dbReference>
<evidence type="ECO:0000256" key="5">
    <source>
        <dbReference type="ARBA" id="ARBA00023237"/>
    </source>
</evidence>
<dbReference type="Proteomes" id="UP000264071">
    <property type="component" value="Unassembled WGS sequence"/>
</dbReference>
<dbReference type="SUPFAM" id="SSF48452">
    <property type="entry name" value="TPR-like"/>
    <property type="match status" value="1"/>
</dbReference>
<dbReference type="InterPro" id="IPR011990">
    <property type="entry name" value="TPR-like_helical_dom_sf"/>
</dbReference>
<keyword evidence="4" id="KW-0472">Membrane</keyword>
<evidence type="ECO:0000256" key="2">
    <source>
        <dbReference type="ARBA" id="ARBA00006275"/>
    </source>
</evidence>
<evidence type="ECO:0000259" key="8">
    <source>
        <dbReference type="Pfam" id="PF14322"/>
    </source>
</evidence>
<proteinExistence type="inferred from homology"/>
<dbReference type="OMA" id="SGDNIQW"/>
<evidence type="ECO:0000259" key="7">
    <source>
        <dbReference type="Pfam" id="PF07980"/>
    </source>
</evidence>
<dbReference type="AlphaFoldDB" id="A0A3D4VBK2"/>
<evidence type="ECO:0000256" key="1">
    <source>
        <dbReference type="ARBA" id="ARBA00004442"/>
    </source>
</evidence>
<evidence type="ECO:0000256" key="4">
    <source>
        <dbReference type="ARBA" id="ARBA00023136"/>
    </source>
</evidence>
<dbReference type="Gene3D" id="1.25.40.390">
    <property type="match status" value="1"/>
</dbReference>
<dbReference type="CDD" id="cd08977">
    <property type="entry name" value="SusD"/>
    <property type="match status" value="1"/>
</dbReference>
<sequence length="460" mass="49613">MINMNRFPTLRRMALVGAAMSVAACGDVLNVEPVTSLPQDQLITDNATATAALNGAYDGLQSGSYYGLSALLVGDLASDNTVWTGTFQYLGEMATNRMQADNAEVTSMWTAIYQQIDRDNVLINKVPQVTLVTDPVRSDVMGQAYFMRALGFHNLVKFWGGVPIPTKPIAAPSEAQAYTRATVTEVYTQILKDLDSAQVLIRNTTNTRYATPMAARALRARVLFYRAGLTGNAGSAADYQGALDAANLVLAGRDTLTVPYADLFGAAGSNTTEDIFRVSFNATETNGISNYYLQVGRAEVAPSPNIDAAYPAGDARKAWSIRPSGNAGRPLNGNKYAARPGTEHVHVIRLAEVILIKAEALARLNRLPEAVAAYNKVRVRAGIPVHTLGNQVTTQTDVINAIELERRLELAFEGDRWPDLNRLGKAIAVKGIADRPGQALFPIPLRDTRTSPGLVQNAGY</sequence>
<feature type="domain" description="RagB/SusD" evidence="7">
    <location>
        <begin position="340"/>
        <end position="427"/>
    </location>
</feature>
<feature type="chain" id="PRO_5017625558" evidence="6">
    <location>
        <begin position="24"/>
        <end position="460"/>
    </location>
</feature>
<evidence type="ECO:0000256" key="6">
    <source>
        <dbReference type="SAM" id="SignalP"/>
    </source>
</evidence>
<dbReference type="Pfam" id="PF07980">
    <property type="entry name" value="SusD_RagB"/>
    <property type="match status" value="1"/>
</dbReference>
<protein>
    <submittedName>
        <fullName evidence="9">RagB/SusD family nutrient uptake outer membrane protein</fullName>
    </submittedName>
</protein>
<evidence type="ECO:0000313" key="10">
    <source>
        <dbReference type="Proteomes" id="UP000264071"/>
    </source>
</evidence>
<gene>
    <name evidence="9" type="ORF">DGD08_12410</name>
</gene>
<feature type="domain" description="SusD-like N-terminal" evidence="8">
    <location>
        <begin position="29"/>
        <end position="222"/>
    </location>
</feature>
<accession>A0A3D4VBK2</accession>